<dbReference type="InterPro" id="IPR029058">
    <property type="entry name" value="AB_hydrolase_fold"/>
</dbReference>
<dbReference type="Gene3D" id="3.40.50.1820">
    <property type="entry name" value="alpha/beta hydrolase"/>
    <property type="match status" value="1"/>
</dbReference>
<accession>A0A1C3NTK0</accession>
<gene>
    <name evidence="4" type="ORF">FDG2_0422</name>
</gene>
<proteinExistence type="predicted"/>
<evidence type="ECO:0000256" key="1">
    <source>
        <dbReference type="ARBA" id="ARBA00022801"/>
    </source>
</evidence>
<evidence type="ECO:0000259" key="3">
    <source>
        <dbReference type="Pfam" id="PF00135"/>
    </source>
</evidence>
<name>A0A1C3NTK0_9ACTN</name>
<evidence type="ECO:0000256" key="2">
    <source>
        <dbReference type="SAM" id="MobiDB-lite"/>
    </source>
</evidence>
<feature type="region of interest" description="Disordered" evidence="2">
    <location>
        <begin position="264"/>
        <end position="296"/>
    </location>
</feature>
<sequence length="326" mass="34897">MVFGESAGAINTCALLSSPPAFGLFHRAIVQSGPCTWPFPTMQDAERTGTDVARRLGCTDPARTAACMRAIPARTVLAAADRQADILSPFPWAPVVGGRTLPTPISTAIVTGAFARVPVIIGTVKDEGRGFTTAWNDRPGTITDRQVAEILDRHFHDMIDAILRGYPAGSAPPTERLARVITDAMFTCPSATSASMLAQAGVPVFSYEFDLPDIAPSMPDTLAGASHGWEIAYLIPKANQKWTSTAHRKLSTTMIEYWTRFAATGDPNMPPNEKGGTGAADRTAPTASPPVWPTHTGEQARTLTITPGDIHPISTLASEHHCEIWR</sequence>
<dbReference type="EMBL" id="FLUV01000176">
    <property type="protein sequence ID" value="SBW17908.1"/>
    <property type="molecule type" value="Genomic_DNA"/>
</dbReference>
<dbReference type="InterPro" id="IPR050654">
    <property type="entry name" value="AChE-related_enzymes"/>
</dbReference>
<dbReference type="SUPFAM" id="SSF53474">
    <property type="entry name" value="alpha/beta-Hydrolases"/>
    <property type="match status" value="1"/>
</dbReference>
<keyword evidence="1" id="KW-0378">Hydrolase</keyword>
<dbReference type="Pfam" id="PF00135">
    <property type="entry name" value="COesterase"/>
    <property type="match status" value="1"/>
</dbReference>
<evidence type="ECO:0000313" key="5">
    <source>
        <dbReference type="Proteomes" id="UP000199013"/>
    </source>
</evidence>
<dbReference type="Proteomes" id="UP000199013">
    <property type="component" value="Unassembled WGS sequence"/>
</dbReference>
<dbReference type="InterPro" id="IPR002018">
    <property type="entry name" value="CarbesteraseB"/>
</dbReference>
<organism evidence="4 5">
    <name type="scientific">Candidatus Protofrankia californiensis</name>
    <dbReference type="NCBI Taxonomy" id="1839754"/>
    <lineage>
        <taxon>Bacteria</taxon>
        <taxon>Bacillati</taxon>
        <taxon>Actinomycetota</taxon>
        <taxon>Actinomycetes</taxon>
        <taxon>Frankiales</taxon>
        <taxon>Frankiaceae</taxon>
        <taxon>Protofrankia</taxon>
    </lineage>
</organism>
<dbReference type="PANTHER" id="PTHR43918">
    <property type="entry name" value="ACETYLCHOLINESTERASE"/>
    <property type="match status" value="1"/>
</dbReference>
<dbReference type="GO" id="GO:0052689">
    <property type="term" value="F:carboxylic ester hydrolase activity"/>
    <property type="evidence" value="ECO:0007669"/>
    <property type="project" value="TreeGrafter"/>
</dbReference>
<keyword evidence="5" id="KW-1185">Reference proteome</keyword>
<dbReference type="AlphaFoldDB" id="A0A1C3NTK0"/>
<protein>
    <submittedName>
        <fullName evidence="4">Carboxylesterase type B</fullName>
    </submittedName>
</protein>
<dbReference type="PANTHER" id="PTHR43918:SF4">
    <property type="entry name" value="CARBOXYLIC ESTER HYDROLASE"/>
    <property type="match status" value="1"/>
</dbReference>
<reference evidence="5" key="1">
    <citation type="submission" date="2016-02" db="EMBL/GenBank/DDBJ databases">
        <authorList>
            <person name="Wibberg D."/>
        </authorList>
    </citation>
    <scope>NUCLEOTIDE SEQUENCE [LARGE SCALE GENOMIC DNA]</scope>
</reference>
<evidence type="ECO:0000313" key="4">
    <source>
        <dbReference type="EMBL" id="SBW17908.1"/>
    </source>
</evidence>
<feature type="domain" description="Carboxylesterase type B" evidence="3">
    <location>
        <begin position="2"/>
        <end position="325"/>
    </location>
</feature>